<feature type="transmembrane region" description="Helical" evidence="5">
    <location>
        <begin position="12"/>
        <end position="34"/>
    </location>
</feature>
<name>A0A6L8MTF3_9BURK</name>
<dbReference type="FunFam" id="1.10.287.950:FF:000001">
    <property type="entry name" value="Methyl-accepting chemotaxis sensory transducer"/>
    <property type="match status" value="1"/>
</dbReference>
<protein>
    <submittedName>
        <fullName evidence="8">HAMP domain-containing protein</fullName>
    </submittedName>
</protein>
<dbReference type="SMART" id="SM00304">
    <property type="entry name" value="HAMP"/>
    <property type="match status" value="1"/>
</dbReference>
<dbReference type="CDD" id="cd19411">
    <property type="entry name" value="MCP2201-like_sensor"/>
    <property type="match status" value="1"/>
</dbReference>
<evidence type="ECO:0000259" key="7">
    <source>
        <dbReference type="PROSITE" id="PS50885"/>
    </source>
</evidence>
<dbReference type="InterPro" id="IPR024478">
    <property type="entry name" value="HlyB_4HB_MCP"/>
</dbReference>
<keyword evidence="5" id="KW-0812">Transmembrane</keyword>
<evidence type="ECO:0000313" key="8">
    <source>
        <dbReference type="EMBL" id="MYM85371.1"/>
    </source>
</evidence>
<evidence type="ECO:0000256" key="2">
    <source>
        <dbReference type="ARBA" id="ARBA00022481"/>
    </source>
</evidence>
<organism evidence="8 9">
    <name type="scientific">Duganella lactea</name>
    <dbReference type="NCBI Taxonomy" id="2692173"/>
    <lineage>
        <taxon>Bacteria</taxon>
        <taxon>Pseudomonadati</taxon>
        <taxon>Pseudomonadota</taxon>
        <taxon>Betaproteobacteria</taxon>
        <taxon>Burkholderiales</taxon>
        <taxon>Oxalobacteraceae</taxon>
        <taxon>Telluria group</taxon>
        <taxon>Duganella</taxon>
    </lineage>
</organism>
<gene>
    <name evidence="8" type="ORF">GTP44_25985</name>
</gene>
<dbReference type="Pfam" id="PF12729">
    <property type="entry name" value="4HB_MCP_1"/>
    <property type="match status" value="1"/>
</dbReference>
<dbReference type="Gene3D" id="1.10.287.950">
    <property type="entry name" value="Methyl-accepting chemotaxis protein"/>
    <property type="match status" value="1"/>
</dbReference>
<dbReference type="PROSITE" id="PS50111">
    <property type="entry name" value="CHEMOTAXIS_TRANSDUC_2"/>
    <property type="match status" value="1"/>
</dbReference>
<sequence>MSLSNFNISTRLAANSGVMILILLASIVLGISVLGKVNDGTTAIVKDALPKSFQATQSLTDANSIAIALRNTMLSERDDDRRQQRALIAQSQQQLQAKLDWLQQNIYLPKGKAILARAQEANAQYKAGVAHMLGLIDHASDSEQKAYLNGTLRPIFRNFQATMDEMIAFQVTRMNAYSDHAAQTYTDSRLLMLALGAAALLMALGLGWWIVRSITRPLHQAVAVANTVAAGDLSSRIEVTSTDETGQLLQALSHMNDSLVRIVGEVREGTVSIGAASSQIAAGNLDLSARTEQQASALQQTAASMEELTSTVRQNADNAQRANDLAATASSVASQGGAVVARVVQTMGAINASSKQIADIVGVIDGIAFQTNILALNAAVEAARAGEHGRGFAVVAQEVRTLAQRSASAAKEIKALIDGSVAQVDSGTQLVDQAGATMQDIVQSIRHVTDIMGEISAASKEQSAGIEQINHAVAEMDSVTQQNAALVEQASAAAAAMQEQAEALSGTVSVFKLDAQPAARQSLPLLAA</sequence>
<dbReference type="EMBL" id="WWCP01000062">
    <property type="protein sequence ID" value="MYM85371.1"/>
    <property type="molecule type" value="Genomic_DNA"/>
</dbReference>
<dbReference type="GO" id="GO:0005886">
    <property type="term" value="C:plasma membrane"/>
    <property type="evidence" value="ECO:0007669"/>
    <property type="project" value="TreeGrafter"/>
</dbReference>
<dbReference type="GO" id="GO:0007165">
    <property type="term" value="P:signal transduction"/>
    <property type="evidence" value="ECO:0007669"/>
    <property type="project" value="UniProtKB-KW"/>
</dbReference>
<dbReference type="SUPFAM" id="SSF58104">
    <property type="entry name" value="Methyl-accepting chemotaxis protein (MCP) signaling domain"/>
    <property type="match status" value="1"/>
</dbReference>
<dbReference type="Gene3D" id="6.10.340.10">
    <property type="match status" value="1"/>
</dbReference>
<reference evidence="8 9" key="1">
    <citation type="submission" date="2019-12" db="EMBL/GenBank/DDBJ databases">
        <title>Novel species isolated from a subtropical stream in China.</title>
        <authorList>
            <person name="Lu H."/>
        </authorList>
    </citation>
    <scope>NUCLEOTIDE SEQUENCE [LARGE SCALE GENOMIC DNA]</scope>
    <source>
        <strain evidence="8 9">FT50W</strain>
    </source>
</reference>
<proteinExistence type="inferred from homology"/>
<comment type="caution">
    <text evidence="8">The sequence shown here is derived from an EMBL/GenBank/DDBJ whole genome shotgun (WGS) entry which is preliminary data.</text>
</comment>
<dbReference type="InterPro" id="IPR051310">
    <property type="entry name" value="MCP_chemotaxis"/>
</dbReference>
<dbReference type="Pfam" id="PF00015">
    <property type="entry name" value="MCPsignal"/>
    <property type="match status" value="1"/>
</dbReference>
<dbReference type="InterPro" id="IPR004089">
    <property type="entry name" value="MCPsignal_dom"/>
</dbReference>
<accession>A0A6L8MTF3</accession>
<dbReference type="Proteomes" id="UP000474565">
    <property type="component" value="Unassembled WGS sequence"/>
</dbReference>
<keyword evidence="2" id="KW-0488">Methylation</keyword>
<dbReference type="GO" id="GO:0004888">
    <property type="term" value="F:transmembrane signaling receptor activity"/>
    <property type="evidence" value="ECO:0007669"/>
    <property type="project" value="TreeGrafter"/>
</dbReference>
<dbReference type="PANTHER" id="PTHR43531:SF14">
    <property type="entry name" value="METHYL-ACCEPTING CHEMOTAXIS PROTEIN I-RELATED"/>
    <property type="match status" value="1"/>
</dbReference>
<evidence type="ECO:0000313" key="9">
    <source>
        <dbReference type="Proteomes" id="UP000474565"/>
    </source>
</evidence>
<comment type="similarity">
    <text evidence="3">Belongs to the methyl-accepting chemotaxis (MCP) protein family.</text>
</comment>
<dbReference type="PANTHER" id="PTHR43531">
    <property type="entry name" value="PROTEIN ICFG"/>
    <property type="match status" value="1"/>
</dbReference>
<evidence type="ECO:0000256" key="5">
    <source>
        <dbReference type="SAM" id="Phobius"/>
    </source>
</evidence>
<dbReference type="GO" id="GO:0006935">
    <property type="term" value="P:chemotaxis"/>
    <property type="evidence" value="ECO:0007669"/>
    <property type="project" value="TreeGrafter"/>
</dbReference>
<evidence type="ECO:0000256" key="1">
    <source>
        <dbReference type="ARBA" id="ARBA00004370"/>
    </source>
</evidence>
<dbReference type="PROSITE" id="PS50885">
    <property type="entry name" value="HAMP"/>
    <property type="match status" value="1"/>
</dbReference>
<keyword evidence="5" id="KW-0472">Membrane</keyword>
<dbReference type="RefSeq" id="WP_161021679.1">
    <property type="nucleotide sequence ID" value="NZ_WWCP01000062.1"/>
</dbReference>
<dbReference type="CDD" id="cd06225">
    <property type="entry name" value="HAMP"/>
    <property type="match status" value="1"/>
</dbReference>
<comment type="subcellular location">
    <subcellularLocation>
        <location evidence="1">Membrane</location>
    </subcellularLocation>
</comment>
<feature type="transmembrane region" description="Helical" evidence="5">
    <location>
        <begin position="190"/>
        <end position="211"/>
    </location>
</feature>
<dbReference type="SMART" id="SM00283">
    <property type="entry name" value="MA"/>
    <property type="match status" value="1"/>
</dbReference>
<dbReference type="Pfam" id="PF00672">
    <property type="entry name" value="HAMP"/>
    <property type="match status" value="1"/>
</dbReference>
<evidence type="ECO:0000256" key="3">
    <source>
        <dbReference type="ARBA" id="ARBA00029447"/>
    </source>
</evidence>
<keyword evidence="5" id="KW-1133">Transmembrane helix</keyword>
<evidence type="ECO:0000256" key="4">
    <source>
        <dbReference type="PROSITE-ProRule" id="PRU00284"/>
    </source>
</evidence>
<dbReference type="InterPro" id="IPR047347">
    <property type="entry name" value="YvaQ-like_sensor"/>
</dbReference>
<keyword evidence="4" id="KW-0807">Transducer</keyword>
<evidence type="ECO:0000259" key="6">
    <source>
        <dbReference type="PROSITE" id="PS50111"/>
    </source>
</evidence>
<feature type="domain" description="HAMP" evidence="7">
    <location>
        <begin position="212"/>
        <end position="264"/>
    </location>
</feature>
<dbReference type="InterPro" id="IPR003660">
    <property type="entry name" value="HAMP_dom"/>
</dbReference>
<dbReference type="AlphaFoldDB" id="A0A6L8MTF3"/>
<feature type="domain" description="Methyl-accepting transducer" evidence="6">
    <location>
        <begin position="269"/>
        <end position="498"/>
    </location>
</feature>
<dbReference type="CDD" id="cd11386">
    <property type="entry name" value="MCP_signal"/>
    <property type="match status" value="1"/>
</dbReference>